<protein>
    <recommendedName>
        <fullName evidence="3">GED domain-containing protein</fullName>
    </recommendedName>
</protein>
<gene>
    <name evidence="1" type="ORF">GCM10023149_48680</name>
</gene>
<dbReference type="RefSeq" id="WP_345213817.1">
    <property type="nucleotide sequence ID" value="NZ_BAABFT010000021.1"/>
</dbReference>
<proteinExistence type="predicted"/>
<evidence type="ECO:0000313" key="1">
    <source>
        <dbReference type="EMBL" id="GAA4338603.1"/>
    </source>
</evidence>
<organism evidence="1 2">
    <name type="scientific">Mucilaginibacter gynuensis</name>
    <dbReference type="NCBI Taxonomy" id="1302236"/>
    <lineage>
        <taxon>Bacteria</taxon>
        <taxon>Pseudomonadati</taxon>
        <taxon>Bacteroidota</taxon>
        <taxon>Sphingobacteriia</taxon>
        <taxon>Sphingobacteriales</taxon>
        <taxon>Sphingobacteriaceae</taxon>
        <taxon>Mucilaginibacter</taxon>
    </lineage>
</organism>
<evidence type="ECO:0008006" key="3">
    <source>
        <dbReference type="Google" id="ProtNLM"/>
    </source>
</evidence>
<dbReference type="Proteomes" id="UP001500582">
    <property type="component" value="Unassembled WGS sequence"/>
</dbReference>
<keyword evidence="2" id="KW-1185">Reference proteome</keyword>
<evidence type="ECO:0000313" key="2">
    <source>
        <dbReference type="Proteomes" id="UP001500582"/>
    </source>
</evidence>
<reference evidence="2" key="1">
    <citation type="journal article" date="2019" name="Int. J. Syst. Evol. Microbiol.">
        <title>The Global Catalogue of Microorganisms (GCM) 10K type strain sequencing project: providing services to taxonomists for standard genome sequencing and annotation.</title>
        <authorList>
            <consortium name="The Broad Institute Genomics Platform"/>
            <consortium name="The Broad Institute Genome Sequencing Center for Infectious Disease"/>
            <person name="Wu L."/>
            <person name="Ma J."/>
        </authorList>
    </citation>
    <scope>NUCLEOTIDE SEQUENCE [LARGE SCALE GENOMIC DNA]</scope>
    <source>
        <strain evidence="2">JCM 17705</strain>
    </source>
</reference>
<accession>A0ABP8HFY7</accession>
<comment type="caution">
    <text evidence="1">The sequence shown here is derived from an EMBL/GenBank/DDBJ whole genome shotgun (WGS) entry which is preliminary data.</text>
</comment>
<sequence length="126" mass="14625">MNGLPRSRKISLADITADNLAYFCKTQVIDKIRMERMRKHWSQRLADEMEANVRHYFVVLEDRSYDVISGVLFERKLVELFADIDEDVDELLKQMPGIVDDLVDESYTKMTTKAKACIDHLIAKVS</sequence>
<dbReference type="EMBL" id="BAABFT010000021">
    <property type="protein sequence ID" value="GAA4338603.1"/>
    <property type="molecule type" value="Genomic_DNA"/>
</dbReference>
<name>A0ABP8HFY7_9SPHI</name>